<keyword evidence="4" id="KW-0539">Nucleus</keyword>
<dbReference type="EMBL" id="RHLD01000010">
    <property type="protein sequence ID" value="TPP50711.1"/>
    <property type="molecule type" value="Genomic_DNA"/>
</dbReference>
<dbReference type="AlphaFoldDB" id="A0A504XPI1"/>
<evidence type="ECO:0000256" key="2">
    <source>
        <dbReference type="ARBA" id="ARBA00004496"/>
    </source>
</evidence>
<dbReference type="PANTHER" id="PTHR21213">
    <property type="entry name" value="GEO09665P1-RELATED"/>
    <property type="match status" value="1"/>
</dbReference>
<evidence type="ECO:0000256" key="5">
    <source>
        <dbReference type="SAM" id="MobiDB-lite"/>
    </source>
</evidence>
<dbReference type="VEuPathDB" id="TriTrypDB:LDHU3_29.2830"/>
<feature type="compositionally biased region" description="Low complexity" evidence="5">
    <location>
        <begin position="388"/>
        <end position="398"/>
    </location>
</feature>
<dbReference type="GO" id="GO:0005737">
    <property type="term" value="C:cytoplasm"/>
    <property type="evidence" value="ECO:0007669"/>
    <property type="project" value="UniProtKB-SubCell"/>
</dbReference>
<reference evidence="7" key="1">
    <citation type="submission" date="2019-02" db="EMBL/GenBank/DDBJ databases">
        <title>FDA dAtabase for Regulatory Grade micrObial Sequences (FDA-ARGOS): Supporting development and validation of Infectious Disease Dx tests.</title>
        <authorList>
            <person name="Duncan R."/>
            <person name="Fisher C."/>
            <person name="Tallon L."/>
            <person name="Sadzewicz L."/>
            <person name="Sengamalay N."/>
            <person name="Ott S."/>
            <person name="Godinez A."/>
            <person name="Nagaraj S."/>
            <person name="Vavikolanu K."/>
            <person name="Vyas G."/>
            <person name="Nadendla S."/>
            <person name="Aluvathingal J."/>
            <person name="Sichtig H."/>
        </authorList>
    </citation>
    <scope>NUCLEOTIDE SEQUENCE [LARGE SCALE GENOMIC DNA]</scope>
    <source>
        <strain evidence="7">FDAARGOS_360</strain>
    </source>
</reference>
<name>A0A504XPI1_LEIDO</name>
<dbReference type="PANTHER" id="PTHR21213:SF0">
    <property type="entry name" value="ZINC FINGER PROTEIN 706"/>
    <property type="match status" value="1"/>
</dbReference>
<feature type="region of interest" description="Disordered" evidence="5">
    <location>
        <begin position="376"/>
        <end position="398"/>
    </location>
</feature>
<dbReference type="SUPFAM" id="SSF118359">
    <property type="entry name" value="Expressed protein At2g23090/F21P24.15"/>
    <property type="match status" value="1"/>
</dbReference>
<organism evidence="6 7">
    <name type="scientific">Leishmania donovani</name>
    <dbReference type="NCBI Taxonomy" id="5661"/>
    <lineage>
        <taxon>Eukaryota</taxon>
        <taxon>Discoba</taxon>
        <taxon>Euglenozoa</taxon>
        <taxon>Kinetoplastea</taxon>
        <taxon>Metakinetoplastina</taxon>
        <taxon>Trypanosomatida</taxon>
        <taxon>Trypanosomatidae</taxon>
        <taxon>Leishmaniinae</taxon>
        <taxon>Leishmania</taxon>
    </lineage>
</organism>
<evidence type="ECO:0008006" key="8">
    <source>
        <dbReference type="Google" id="ProtNLM"/>
    </source>
</evidence>
<feature type="region of interest" description="Disordered" evidence="5">
    <location>
        <begin position="1"/>
        <end position="30"/>
    </location>
</feature>
<dbReference type="VEuPathDB" id="TriTrypDB:LdCL_290025700"/>
<sequence>MGGKAKPTKHTAGETARKNHLATTNMGGGSAGLADRKGGVAGHSKFICKVCMAQAPDLKSMRIHFESRHPNETFNENDFEDLHENKPLSLDVIASRPRLEPHEVSLLQLTLHGVYATLAAHVYCAAAPETAMQVPLPEGWEVLLQCSSLHLDKEGYFAVAYVHRGSRHCIISERGTSEVLGLRAGIWMYFEQPTIQFFLAAQFSKAVRHKLEVMDRVCSGSWFVSYTGHSLGAVIAGCRAVEEGTLAVTFESPGARVFIEKTLDASSSMDEHLITYLRAPNPINTLKPQCGYVIMIPTQQVVLPSGTLFLAPSNPSAAEDEDERQPPRSGNGSRASRMPSKVPLSSTSSTNPSGYAGLVAAPVTTAASTGTTAAATLAARSPTPPSVPASNSNNSGPGVAVASAPARWRIPSFRPQEYLRGYLFGGVGMGVPELQQYVGKVEPMIREMLEHTQQVHSIHSLRSHFQKSDEPGDEEVVLRWPSHLLQFMEFYNTTRALEDPENQDAGVKEAYLGLMRRLYYTEPRRRDCIPTKYLDSRSLLVARMWWSMDAAQRKQWPLSLMDHKALNVIQIKDRYLCSYAMTAMQAKQYLMRLVARPEMRAMIDQWQRERTGGSTGAGSPQRSML</sequence>
<dbReference type="SUPFAM" id="SSF53474">
    <property type="entry name" value="alpha/beta-Hydrolases"/>
    <property type="match status" value="1"/>
</dbReference>
<dbReference type="VEuPathDB" id="TriTrypDB:LdBPK_291980.1"/>
<feature type="region of interest" description="Disordered" evidence="5">
    <location>
        <begin position="312"/>
        <end position="351"/>
    </location>
</feature>
<evidence type="ECO:0000313" key="7">
    <source>
        <dbReference type="Proteomes" id="UP000318821"/>
    </source>
</evidence>
<proteinExistence type="predicted"/>
<comment type="subcellular location">
    <subcellularLocation>
        <location evidence="2">Cytoplasm</location>
    </subcellularLocation>
    <subcellularLocation>
        <location evidence="1">Nucleus</location>
    </subcellularLocation>
</comment>
<dbReference type="GO" id="GO:0005634">
    <property type="term" value="C:nucleus"/>
    <property type="evidence" value="ECO:0007669"/>
    <property type="project" value="UniProtKB-SubCell"/>
</dbReference>
<protein>
    <recommendedName>
        <fullName evidence="8">Fungal lipase-like domain-containing protein</fullName>
    </recommendedName>
</protein>
<evidence type="ECO:0000256" key="4">
    <source>
        <dbReference type="ARBA" id="ARBA00023242"/>
    </source>
</evidence>
<evidence type="ECO:0000256" key="3">
    <source>
        <dbReference type="ARBA" id="ARBA00022490"/>
    </source>
</evidence>
<evidence type="ECO:0000313" key="6">
    <source>
        <dbReference type="EMBL" id="TPP50711.1"/>
    </source>
</evidence>
<dbReference type="InterPro" id="IPR029058">
    <property type="entry name" value="AB_hydrolase_fold"/>
</dbReference>
<gene>
    <name evidence="6" type="ORF">CGC20_25120</name>
</gene>
<comment type="caution">
    <text evidence="6">The sequence shown here is derived from an EMBL/GenBank/DDBJ whole genome shotgun (WGS) entry which is preliminary data.</text>
</comment>
<dbReference type="InterPro" id="IPR045230">
    <property type="entry name" value="MBS1/2-like"/>
</dbReference>
<dbReference type="Proteomes" id="UP000318821">
    <property type="component" value="Unassembled WGS sequence"/>
</dbReference>
<keyword evidence="3" id="KW-0963">Cytoplasm</keyword>
<evidence type="ECO:0000256" key="1">
    <source>
        <dbReference type="ARBA" id="ARBA00004123"/>
    </source>
</evidence>
<accession>A0A504XPI1</accession>